<sequence>MNKCFSVGCNNVATTEYCPDCLAVGGFTPKLLVIELQDETSVPKVFYKGKEIEYKKNVFFDWDTDTSIPGGLTYAIEHIELGDKYPTVNKIERRVKGHATD</sequence>
<dbReference type="Proteomes" id="UP000624041">
    <property type="component" value="Unassembled WGS sequence"/>
</dbReference>
<dbReference type="AlphaFoldDB" id="A0A918D2M8"/>
<name>A0A918D2M8_9BACI</name>
<dbReference type="EMBL" id="BMOS01000014">
    <property type="protein sequence ID" value="GGN59393.1"/>
    <property type="molecule type" value="Genomic_DNA"/>
</dbReference>
<proteinExistence type="predicted"/>
<protein>
    <submittedName>
        <fullName evidence="1">Uncharacterized protein</fullName>
    </submittedName>
</protein>
<comment type="caution">
    <text evidence="1">The sequence shown here is derived from an EMBL/GenBank/DDBJ whole genome shotgun (WGS) entry which is preliminary data.</text>
</comment>
<evidence type="ECO:0000313" key="1">
    <source>
        <dbReference type="EMBL" id="GGN59393.1"/>
    </source>
</evidence>
<reference evidence="1" key="1">
    <citation type="journal article" date="2014" name="Int. J. Syst. Evol. Microbiol.">
        <title>Complete genome sequence of Corynebacterium casei LMG S-19264T (=DSM 44701T), isolated from a smear-ripened cheese.</title>
        <authorList>
            <consortium name="US DOE Joint Genome Institute (JGI-PGF)"/>
            <person name="Walter F."/>
            <person name="Albersmeier A."/>
            <person name="Kalinowski J."/>
            <person name="Ruckert C."/>
        </authorList>
    </citation>
    <scope>NUCLEOTIDE SEQUENCE</scope>
    <source>
        <strain evidence="1">JCM 17251</strain>
    </source>
</reference>
<accession>A0A918D2M8</accession>
<dbReference type="RefSeq" id="WP_188857370.1">
    <property type="nucleotide sequence ID" value="NZ_BMOS01000014.1"/>
</dbReference>
<organism evidence="1 2">
    <name type="scientific">Oceanobacillus indicireducens</name>
    <dbReference type="NCBI Taxonomy" id="1004261"/>
    <lineage>
        <taxon>Bacteria</taxon>
        <taxon>Bacillati</taxon>
        <taxon>Bacillota</taxon>
        <taxon>Bacilli</taxon>
        <taxon>Bacillales</taxon>
        <taxon>Bacillaceae</taxon>
        <taxon>Oceanobacillus</taxon>
    </lineage>
</organism>
<keyword evidence="2" id="KW-1185">Reference proteome</keyword>
<gene>
    <name evidence="1" type="ORF">GCM10007971_22440</name>
</gene>
<evidence type="ECO:0000313" key="2">
    <source>
        <dbReference type="Proteomes" id="UP000624041"/>
    </source>
</evidence>
<reference evidence="1" key="2">
    <citation type="submission" date="2020-09" db="EMBL/GenBank/DDBJ databases">
        <authorList>
            <person name="Sun Q."/>
            <person name="Ohkuma M."/>
        </authorList>
    </citation>
    <scope>NUCLEOTIDE SEQUENCE</scope>
    <source>
        <strain evidence="1">JCM 17251</strain>
    </source>
</reference>